<name>A0A841ETU5_9BACT</name>
<dbReference type="EMBL" id="JACHKT010000030">
    <property type="protein sequence ID" value="MBB6004809.1"/>
    <property type="molecule type" value="Genomic_DNA"/>
</dbReference>
<feature type="signal peptide" evidence="1">
    <location>
        <begin position="1"/>
        <end position="20"/>
    </location>
</feature>
<dbReference type="Gene3D" id="2.60.120.380">
    <property type="match status" value="1"/>
</dbReference>
<evidence type="ECO:0000313" key="2">
    <source>
        <dbReference type="EMBL" id="MBB6004809.1"/>
    </source>
</evidence>
<keyword evidence="1" id="KW-0732">Signal</keyword>
<protein>
    <recommendedName>
        <fullName evidence="4">Pre-peptidase C-terminal domain-containing protein</fullName>
    </recommendedName>
</protein>
<evidence type="ECO:0008006" key="4">
    <source>
        <dbReference type="Google" id="ProtNLM"/>
    </source>
</evidence>
<evidence type="ECO:0000256" key="1">
    <source>
        <dbReference type="SAM" id="SignalP"/>
    </source>
</evidence>
<gene>
    <name evidence="2" type="ORF">HNP25_003479</name>
</gene>
<keyword evidence="3" id="KW-1185">Reference proteome</keyword>
<organism evidence="2 3">
    <name type="scientific">Arcicella rosea</name>
    <dbReference type="NCBI Taxonomy" id="502909"/>
    <lineage>
        <taxon>Bacteria</taxon>
        <taxon>Pseudomonadati</taxon>
        <taxon>Bacteroidota</taxon>
        <taxon>Cytophagia</taxon>
        <taxon>Cytophagales</taxon>
        <taxon>Flectobacillaceae</taxon>
        <taxon>Arcicella</taxon>
    </lineage>
</organism>
<accession>A0A841ETU5</accession>
<reference evidence="2 3" key="1">
    <citation type="submission" date="2020-08" db="EMBL/GenBank/DDBJ databases">
        <title>Functional genomics of gut bacteria from endangered species of beetles.</title>
        <authorList>
            <person name="Carlos-Shanley C."/>
        </authorList>
    </citation>
    <scope>NUCLEOTIDE SEQUENCE [LARGE SCALE GENOMIC DNA]</scope>
    <source>
        <strain evidence="2 3">S00070</strain>
    </source>
</reference>
<comment type="caution">
    <text evidence="2">The sequence shown here is derived from an EMBL/GenBank/DDBJ whole genome shotgun (WGS) entry which is preliminary data.</text>
</comment>
<dbReference type="Proteomes" id="UP000524404">
    <property type="component" value="Unassembled WGS sequence"/>
</dbReference>
<dbReference type="RefSeq" id="WP_184136074.1">
    <property type="nucleotide sequence ID" value="NZ_JACHKT010000030.1"/>
</dbReference>
<sequence>MKTKLLFILLALTFCFNTFAQKKKPAKKAPAVKVSKIDSTELLNKNPLKAGVQQAKDFVEASLSPKDLTANQNGEKRYYDSYKLLLHAGEELFLEHSSASFRVMLSLKTPAKDKQELSYDSQPFKGNSINKFHYVAPVTGTYTLLATSMDAGQLGKYKIAKTITTATAIESGLDQTFANQFKALEKSKKENFKNITGEKIKKDKKEEKKDKTAGLESFKTNFELVSGKNALIFKDNNGQTANYKSVLFESESEEEVKANFEQLKKQLQVLTRNWTEQSNTDTNYSSSTDTDFITLKINMIPPVKKKQKQLYQLEFVYN</sequence>
<feature type="chain" id="PRO_5032566429" description="Pre-peptidase C-terminal domain-containing protein" evidence="1">
    <location>
        <begin position="21"/>
        <end position="318"/>
    </location>
</feature>
<proteinExistence type="predicted"/>
<evidence type="ECO:0000313" key="3">
    <source>
        <dbReference type="Proteomes" id="UP000524404"/>
    </source>
</evidence>
<dbReference type="AlphaFoldDB" id="A0A841ETU5"/>